<proteinExistence type="inferred from homology"/>
<feature type="domain" description="NAD(P)-binding" evidence="10">
    <location>
        <begin position="4"/>
        <end position="326"/>
    </location>
</feature>
<comment type="catalytic activity">
    <reaction evidence="1 9">
        <text>UDP-alpha-D-glucose = UDP-alpha-D-galactose</text>
        <dbReference type="Rhea" id="RHEA:22168"/>
        <dbReference type="ChEBI" id="CHEBI:58885"/>
        <dbReference type="ChEBI" id="CHEBI:66914"/>
        <dbReference type="EC" id="5.1.3.2"/>
    </reaction>
</comment>
<dbReference type="EC" id="5.1.3.2" evidence="5 9"/>
<keyword evidence="9" id="KW-0119">Carbohydrate metabolism</keyword>
<dbReference type="GO" id="GO:0003978">
    <property type="term" value="F:UDP-glucose 4-epimerase activity"/>
    <property type="evidence" value="ECO:0007669"/>
    <property type="project" value="UniProtKB-UniRule"/>
</dbReference>
<evidence type="ECO:0000256" key="2">
    <source>
        <dbReference type="ARBA" id="ARBA00001911"/>
    </source>
</evidence>
<dbReference type="InterPro" id="IPR005886">
    <property type="entry name" value="UDP_G4E"/>
</dbReference>
<dbReference type="CDD" id="cd05247">
    <property type="entry name" value="UDP_G4E_1_SDR_e"/>
    <property type="match status" value="1"/>
</dbReference>
<dbReference type="GO" id="GO:0006012">
    <property type="term" value="P:galactose metabolic process"/>
    <property type="evidence" value="ECO:0007669"/>
    <property type="project" value="UniProtKB-UniPathway"/>
</dbReference>
<keyword evidence="8 9" id="KW-0413">Isomerase</keyword>
<reference evidence="13 14" key="1">
    <citation type="submission" date="2019-07" db="EMBL/GenBank/DDBJ databases">
        <title>Novel species of Flavobacterium.</title>
        <authorList>
            <person name="Liu Q."/>
            <person name="Xin Y.-H."/>
        </authorList>
    </citation>
    <scope>NUCLEOTIDE SEQUENCE [LARGE SCALE GENOMIC DNA]</scope>
    <source>
        <strain evidence="11 13">GSP39</strain>
        <strain evidence="12 14">GSR22</strain>
    </source>
</reference>
<organism evidence="12 14">
    <name type="scientific">Flavobacterium gawalongense</name>
    <dbReference type="NCBI Taxonomy" id="2594432"/>
    <lineage>
        <taxon>Bacteria</taxon>
        <taxon>Pseudomonadati</taxon>
        <taxon>Bacteroidota</taxon>
        <taxon>Flavobacteriia</taxon>
        <taxon>Flavobacteriales</taxon>
        <taxon>Flavobacteriaceae</taxon>
        <taxon>Flavobacterium</taxon>
    </lineage>
</organism>
<evidence type="ECO:0000256" key="4">
    <source>
        <dbReference type="ARBA" id="ARBA00007637"/>
    </source>
</evidence>
<dbReference type="Gene3D" id="3.90.25.10">
    <property type="entry name" value="UDP-galactose 4-epimerase, domain 1"/>
    <property type="match status" value="1"/>
</dbReference>
<keyword evidence="7 9" id="KW-0520">NAD</keyword>
<accession>A0A553BMP1</accession>
<dbReference type="Proteomes" id="UP000318528">
    <property type="component" value="Unassembled WGS sequence"/>
</dbReference>
<evidence type="ECO:0000256" key="9">
    <source>
        <dbReference type="RuleBase" id="RU366046"/>
    </source>
</evidence>
<dbReference type="InterPro" id="IPR036291">
    <property type="entry name" value="NAD(P)-bd_dom_sf"/>
</dbReference>
<sequence>MKILVTGGLGFIGSHTVVELQNEGFEVVIIDNLSNSSEEVLKGIVAITGKTPVFEKLDLREKTAVQDFFKRHSDVAGVIHFAASKAVGESVKDPLLYYENNINTLIYLLQELQQKPEAHFIFSSSCTVYGQAETMPITESAAIQPAMSPYGNTKQIGEEIIADVAKVSGIKAILLRYFNPIGSHPSTEIGELPIGVPQNLVPFITQTGIGLRKELSIYGDDYPTPDGTCVRDYIHVVDLARAHVIALQRLVNKKNLDKIETFNLGTGTGSSVLEVITAFEKASGQKLPYKIVDRREGDVISAYANTEKANNILGWKTESTLEEGIASAWKWEQKVRGK</sequence>
<dbReference type="EMBL" id="VJZN01000012">
    <property type="protein sequence ID" value="TRX06305.1"/>
    <property type="molecule type" value="Genomic_DNA"/>
</dbReference>
<comment type="caution">
    <text evidence="12">The sequence shown here is derived from an EMBL/GenBank/DDBJ whole genome shotgun (WGS) entry which is preliminary data.</text>
</comment>
<evidence type="ECO:0000256" key="1">
    <source>
        <dbReference type="ARBA" id="ARBA00000083"/>
    </source>
</evidence>
<dbReference type="Pfam" id="PF16363">
    <property type="entry name" value="GDP_Man_Dehyd"/>
    <property type="match status" value="1"/>
</dbReference>
<dbReference type="RefSeq" id="WP_143387191.1">
    <property type="nucleotide sequence ID" value="NZ_VJZL01000014.1"/>
</dbReference>
<comment type="pathway">
    <text evidence="3 9">Carbohydrate metabolism; galactose metabolism.</text>
</comment>
<evidence type="ECO:0000256" key="5">
    <source>
        <dbReference type="ARBA" id="ARBA00013189"/>
    </source>
</evidence>
<evidence type="ECO:0000313" key="14">
    <source>
        <dbReference type="Proteomes" id="UP000318669"/>
    </source>
</evidence>
<evidence type="ECO:0000256" key="6">
    <source>
        <dbReference type="ARBA" id="ARBA00018569"/>
    </source>
</evidence>
<evidence type="ECO:0000259" key="10">
    <source>
        <dbReference type="Pfam" id="PF16363"/>
    </source>
</evidence>
<evidence type="ECO:0000256" key="7">
    <source>
        <dbReference type="ARBA" id="ARBA00023027"/>
    </source>
</evidence>
<protein>
    <recommendedName>
        <fullName evidence="6 9">UDP-glucose 4-epimerase</fullName>
        <ecNumber evidence="5 9">5.1.3.2</ecNumber>
    </recommendedName>
</protein>
<dbReference type="OrthoDB" id="9801785at2"/>
<evidence type="ECO:0000313" key="11">
    <source>
        <dbReference type="EMBL" id="TRX06305.1"/>
    </source>
</evidence>
<evidence type="ECO:0000313" key="12">
    <source>
        <dbReference type="EMBL" id="TRX09519.1"/>
    </source>
</evidence>
<evidence type="ECO:0000256" key="8">
    <source>
        <dbReference type="ARBA" id="ARBA00023235"/>
    </source>
</evidence>
<evidence type="ECO:0000313" key="13">
    <source>
        <dbReference type="Proteomes" id="UP000318528"/>
    </source>
</evidence>
<comment type="subunit">
    <text evidence="9">Homodimer.</text>
</comment>
<keyword evidence="13" id="KW-1185">Reference proteome</keyword>
<evidence type="ECO:0000256" key="3">
    <source>
        <dbReference type="ARBA" id="ARBA00004947"/>
    </source>
</evidence>
<comment type="cofactor">
    <cofactor evidence="2 9">
        <name>NAD(+)</name>
        <dbReference type="ChEBI" id="CHEBI:57540"/>
    </cofactor>
</comment>
<dbReference type="GO" id="GO:0005829">
    <property type="term" value="C:cytosol"/>
    <property type="evidence" value="ECO:0007669"/>
    <property type="project" value="TreeGrafter"/>
</dbReference>
<dbReference type="PANTHER" id="PTHR43725">
    <property type="entry name" value="UDP-GLUCOSE 4-EPIMERASE"/>
    <property type="match status" value="1"/>
</dbReference>
<dbReference type="NCBIfam" id="TIGR01179">
    <property type="entry name" value="galE"/>
    <property type="match status" value="1"/>
</dbReference>
<dbReference type="AlphaFoldDB" id="A0A553BMP1"/>
<dbReference type="SUPFAM" id="SSF51735">
    <property type="entry name" value="NAD(P)-binding Rossmann-fold domains"/>
    <property type="match status" value="1"/>
</dbReference>
<name>A0A553BMP1_9FLAO</name>
<dbReference type="EMBL" id="VJZL01000014">
    <property type="protein sequence ID" value="TRX09519.1"/>
    <property type="molecule type" value="Genomic_DNA"/>
</dbReference>
<dbReference type="Proteomes" id="UP000318669">
    <property type="component" value="Unassembled WGS sequence"/>
</dbReference>
<dbReference type="InterPro" id="IPR016040">
    <property type="entry name" value="NAD(P)-bd_dom"/>
</dbReference>
<gene>
    <name evidence="12" type="primary">galE</name>
    <name evidence="12" type="ORF">FNW11_09455</name>
    <name evidence="11" type="ORF">FNW12_08625</name>
</gene>
<comment type="similarity">
    <text evidence="4 9">Belongs to the NAD(P)-dependent epimerase/dehydratase family.</text>
</comment>
<dbReference type="PANTHER" id="PTHR43725:SF47">
    <property type="entry name" value="UDP-GLUCOSE 4-EPIMERASE"/>
    <property type="match status" value="1"/>
</dbReference>
<dbReference type="UniPathway" id="UPA00214"/>
<dbReference type="Gene3D" id="3.40.50.720">
    <property type="entry name" value="NAD(P)-binding Rossmann-like Domain"/>
    <property type="match status" value="1"/>
</dbReference>